<sequence length="257" mass="29618">MNLLELLIKTKLDLTKLIVIRSGGDASVYSDIAIRPIDFLKFAKEDLRAENDRGIINALSNAKRAIDCQIDIILDDIGINYTEIQDSVTPFINCFEDKNDLSYKLKIVQGLNLAPGFVIGKYRTLRNKLEHLYEIPTIEEVKEAIDIAELFVRSITGYYNSRLNDFYITDEKNYLKDFDYKKGYEISFRGGKFNICEMDNKNRINEIDLTPKDSAYFGLVRVMNSFDDSFEVIESLKILMSLLNHPMPIKHIKATVY</sequence>
<name>A0A941IWQ9_9BACT</name>
<gene>
    <name evidence="1" type="ORF">KDU71_07620</name>
</gene>
<dbReference type="RefSeq" id="WP_212189331.1">
    <property type="nucleotide sequence ID" value="NZ_JAGTAR010000009.1"/>
</dbReference>
<dbReference type="EMBL" id="JAGTAR010000009">
    <property type="protein sequence ID" value="MBR8535425.1"/>
    <property type="molecule type" value="Genomic_DNA"/>
</dbReference>
<reference evidence="1" key="1">
    <citation type="journal article" date="2018" name="Int. J. Syst. Evol. Microbiol.">
        <title>Carboxylicivirga sediminis sp. nov., isolated from coastal sediment.</title>
        <authorList>
            <person name="Wang F.Q."/>
            <person name="Ren L.H."/>
            <person name="Zou R.J."/>
            <person name="Sun Y.Z."/>
            <person name="Liu X.J."/>
            <person name="Jiang F."/>
            <person name="Liu L.J."/>
        </authorList>
    </citation>
    <scope>NUCLEOTIDE SEQUENCE</scope>
    <source>
        <strain evidence="1">JR1</strain>
    </source>
</reference>
<proteinExistence type="predicted"/>
<keyword evidence="2" id="KW-1185">Reference proteome</keyword>
<accession>A0A941IWQ9</accession>
<organism evidence="1 2">
    <name type="scientific">Carboxylicivirga sediminis</name>
    <dbReference type="NCBI Taxonomy" id="2006564"/>
    <lineage>
        <taxon>Bacteria</taxon>
        <taxon>Pseudomonadati</taxon>
        <taxon>Bacteroidota</taxon>
        <taxon>Bacteroidia</taxon>
        <taxon>Marinilabiliales</taxon>
        <taxon>Marinilabiliaceae</taxon>
        <taxon>Carboxylicivirga</taxon>
    </lineage>
</organism>
<evidence type="ECO:0000313" key="2">
    <source>
        <dbReference type="Proteomes" id="UP000679220"/>
    </source>
</evidence>
<evidence type="ECO:0000313" key="1">
    <source>
        <dbReference type="EMBL" id="MBR8535425.1"/>
    </source>
</evidence>
<reference evidence="1" key="2">
    <citation type="submission" date="2021-04" db="EMBL/GenBank/DDBJ databases">
        <authorList>
            <person name="Zhang T."/>
            <person name="Zhang Y."/>
            <person name="Lu D."/>
            <person name="Zuo D."/>
            <person name="Du Z."/>
        </authorList>
    </citation>
    <scope>NUCLEOTIDE SEQUENCE</scope>
    <source>
        <strain evidence="1">JR1</strain>
    </source>
</reference>
<dbReference type="Proteomes" id="UP000679220">
    <property type="component" value="Unassembled WGS sequence"/>
</dbReference>
<dbReference type="AlphaFoldDB" id="A0A941IWQ9"/>
<protein>
    <submittedName>
        <fullName evidence="1">Uncharacterized protein</fullName>
    </submittedName>
</protein>
<comment type="caution">
    <text evidence="1">The sequence shown here is derived from an EMBL/GenBank/DDBJ whole genome shotgun (WGS) entry which is preliminary data.</text>
</comment>